<keyword evidence="1" id="KW-1133">Transmembrane helix</keyword>
<dbReference type="EMBL" id="JANWOI010000001">
    <property type="protein sequence ID" value="MDA5193025.1"/>
    <property type="molecule type" value="Genomic_DNA"/>
</dbReference>
<organism evidence="2 3">
    <name type="scientific">Govanella unica</name>
    <dbReference type="NCBI Taxonomy" id="2975056"/>
    <lineage>
        <taxon>Bacteria</taxon>
        <taxon>Pseudomonadati</taxon>
        <taxon>Pseudomonadota</taxon>
        <taxon>Alphaproteobacteria</taxon>
        <taxon>Emcibacterales</taxon>
        <taxon>Govanellaceae</taxon>
        <taxon>Govanella</taxon>
    </lineage>
</organism>
<dbReference type="RefSeq" id="WP_274942723.1">
    <property type="nucleotide sequence ID" value="NZ_JANWOI010000001.1"/>
</dbReference>
<proteinExistence type="predicted"/>
<keyword evidence="3" id="KW-1185">Reference proteome</keyword>
<keyword evidence="1" id="KW-0812">Transmembrane</keyword>
<gene>
    <name evidence="2" type="ORF">NYP16_03515</name>
</gene>
<evidence type="ECO:0000313" key="2">
    <source>
        <dbReference type="EMBL" id="MDA5193025.1"/>
    </source>
</evidence>
<accession>A0A9X3TVY8</accession>
<comment type="caution">
    <text evidence="2">The sequence shown here is derived from an EMBL/GenBank/DDBJ whole genome shotgun (WGS) entry which is preliminary data.</text>
</comment>
<dbReference type="AlphaFoldDB" id="A0A9X3TVY8"/>
<reference evidence="2" key="2">
    <citation type="journal article" date="2023" name="Syst. Appl. Microbiol.">
        <title>Govania unica gen. nov., sp. nov., a rare biosphere bacterium that represents a novel family in the class Alphaproteobacteria.</title>
        <authorList>
            <person name="Vandamme P."/>
            <person name="Peeters C."/>
            <person name="Hettiarachchi A."/>
            <person name="Cnockaert M."/>
            <person name="Carlier A."/>
        </authorList>
    </citation>
    <scope>NUCLEOTIDE SEQUENCE</scope>
    <source>
        <strain evidence="2">LMG 31809</strain>
    </source>
</reference>
<reference evidence="2" key="1">
    <citation type="submission" date="2022-08" db="EMBL/GenBank/DDBJ databases">
        <authorList>
            <person name="Vandamme P."/>
            <person name="Hettiarachchi A."/>
            <person name="Peeters C."/>
            <person name="Cnockaert M."/>
            <person name="Carlier A."/>
        </authorList>
    </citation>
    <scope>NUCLEOTIDE SEQUENCE</scope>
    <source>
        <strain evidence="2">LMG 31809</strain>
    </source>
</reference>
<sequence>MADTASNSTDSRYASMEDEVTKLKAEMSGLTESLSKIAKGATGIASEKMHDQFDRVTKDAKAALGATQKKVSEHPMASIALAVGFGVLLGQLLRR</sequence>
<evidence type="ECO:0008006" key="4">
    <source>
        <dbReference type="Google" id="ProtNLM"/>
    </source>
</evidence>
<name>A0A9X3TVY8_9PROT</name>
<keyword evidence="1" id="KW-0472">Membrane</keyword>
<feature type="transmembrane region" description="Helical" evidence="1">
    <location>
        <begin position="76"/>
        <end position="93"/>
    </location>
</feature>
<evidence type="ECO:0000313" key="3">
    <source>
        <dbReference type="Proteomes" id="UP001141619"/>
    </source>
</evidence>
<dbReference type="Proteomes" id="UP001141619">
    <property type="component" value="Unassembled WGS sequence"/>
</dbReference>
<protein>
    <recommendedName>
        <fullName evidence="4">DUF883 domain-containing protein</fullName>
    </recommendedName>
</protein>
<evidence type="ECO:0000256" key="1">
    <source>
        <dbReference type="SAM" id="Phobius"/>
    </source>
</evidence>